<dbReference type="PANTHER" id="PTHR34315:SF1">
    <property type="entry name" value="INTRADIOL RING-CLEAVAGE DIOXYGENASES DOMAIN-CONTAINING PROTEIN-RELATED"/>
    <property type="match status" value="1"/>
</dbReference>
<name>A0A1N6KD00_9BURK</name>
<dbReference type="PANTHER" id="PTHR34315">
    <property type="match status" value="1"/>
</dbReference>
<dbReference type="Proteomes" id="UP000184693">
    <property type="component" value="Unassembled WGS sequence"/>
</dbReference>
<evidence type="ECO:0000313" key="3">
    <source>
        <dbReference type="Proteomes" id="UP000184693"/>
    </source>
</evidence>
<dbReference type="AlphaFoldDB" id="A0A1N6KD00"/>
<accession>A0A1N6KD00</accession>
<reference evidence="2 3" key="1">
    <citation type="submission" date="2016-11" db="EMBL/GenBank/DDBJ databases">
        <authorList>
            <person name="Jaros S."/>
            <person name="Januszkiewicz K."/>
            <person name="Wedrychowicz H."/>
        </authorList>
    </citation>
    <scope>NUCLEOTIDE SEQUENCE [LARGE SCALE GENOMIC DNA]</scope>
    <source>
        <strain evidence="2 3">GAS86</strain>
    </source>
</reference>
<dbReference type="OrthoDB" id="9805815at2"/>
<dbReference type="Gene3D" id="2.60.130.10">
    <property type="entry name" value="Aromatic compound dioxygenase"/>
    <property type="match status" value="1"/>
</dbReference>
<feature type="region of interest" description="Disordered" evidence="1">
    <location>
        <begin position="106"/>
        <end position="164"/>
    </location>
</feature>
<feature type="compositionally biased region" description="Pro residues" evidence="1">
    <location>
        <begin position="134"/>
        <end position="146"/>
    </location>
</feature>
<evidence type="ECO:0000313" key="2">
    <source>
        <dbReference type="EMBL" id="SIO54420.1"/>
    </source>
</evidence>
<organism evidence="2 3">
    <name type="scientific">Paraburkholderia phenazinium</name>
    <dbReference type="NCBI Taxonomy" id="60549"/>
    <lineage>
        <taxon>Bacteria</taxon>
        <taxon>Pseudomonadati</taxon>
        <taxon>Pseudomonadota</taxon>
        <taxon>Betaproteobacteria</taxon>
        <taxon>Burkholderiales</taxon>
        <taxon>Burkholderiaceae</taxon>
        <taxon>Paraburkholderia</taxon>
    </lineage>
</organism>
<dbReference type="EMBL" id="FSRM01000002">
    <property type="protein sequence ID" value="SIO54420.1"/>
    <property type="molecule type" value="Genomic_DNA"/>
</dbReference>
<feature type="compositionally biased region" description="Gly residues" evidence="1">
    <location>
        <begin position="118"/>
        <end position="132"/>
    </location>
</feature>
<dbReference type="CDD" id="cd03457">
    <property type="entry name" value="intradiol_dioxygenase_like"/>
    <property type="match status" value="1"/>
</dbReference>
<evidence type="ECO:0008006" key="4">
    <source>
        <dbReference type="Google" id="ProtNLM"/>
    </source>
</evidence>
<gene>
    <name evidence="2" type="ORF">SAMN05444168_6830</name>
</gene>
<proteinExistence type="predicted"/>
<evidence type="ECO:0000256" key="1">
    <source>
        <dbReference type="SAM" id="MobiDB-lite"/>
    </source>
</evidence>
<sequence>MAFEAPFTRRRFLSATLVVGTALPLQKAAWGAQTDPALCKLSPEQEVGPYYLDDELLRSDITEGRPGVPLILDIEVMDARRCVPLVDAIIDVWQCDALGVYSGFTKNAPPPEPPPGTWQGGPGGLGGPGGQRPDGPPPGGQPPDQPPRGRGHPPGPPPKMEPSDHLTFLRGIQRTSRDGLVTFQTIVPGVYEGRTNHIHFKVRGTGSTHAASHVSHVGQIFFPEKLMVQLMDLAPYRDHRTLRTTQNDDPVFSRQQGLTSIARVAPLYGNDPAKGLRARIVAAVDPDATPVPVDNKVDFKTMPAGSVRE</sequence>
<dbReference type="InterPro" id="IPR015889">
    <property type="entry name" value="Intradiol_dOase_core"/>
</dbReference>
<dbReference type="GO" id="GO:0016702">
    <property type="term" value="F:oxidoreductase activity, acting on single donors with incorporation of molecular oxygen, incorporation of two atoms of oxygen"/>
    <property type="evidence" value="ECO:0007669"/>
    <property type="project" value="InterPro"/>
</dbReference>
<dbReference type="SUPFAM" id="SSF49482">
    <property type="entry name" value="Aromatic compound dioxygenase"/>
    <property type="match status" value="1"/>
</dbReference>
<protein>
    <recommendedName>
        <fullName evidence="4">Protocatechuate 3,4-dioxygenase beta subunit</fullName>
    </recommendedName>
</protein>
<dbReference type="GO" id="GO:0005506">
    <property type="term" value="F:iron ion binding"/>
    <property type="evidence" value="ECO:0007669"/>
    <property type="project" value="InterPro"/>
</dbReference>
<dbReference type="RefSeq" id="WP_074268585.1">
    <property type="nucleotide sequence ID" value="NZ_FSRM01000002.1"/>
</dbReference>